<gene>
    <name evidence="1" type="ORF">EDC26_11439</name>
</gene>
<evidence type="ECO:0000313" key="1">
    <source>
        <dbReference type="EMBL" id="TCT03733.1"/>
    </source>
</evidence>
<keyword evidence="2" id="KW-1185">Reference proteome</keyword>
<comment type="caution">
    <text evidence="1">The sequence shown here is derived from an EMBL/GenBank/DDBJ whole genome shotgun (WGS) entry which is preliminary data.</text>
</comment>
<name>A0A4R3LT41_9BURK</name>
<protein>
    <submittedName>
        <fullName evidence="1">mRNA interferase HigB</fullName>
    </submittedName>
</protein>
<accession>A0A4R3LT41</accession>
<reference evidence="1 2" key="1">
    <citation type="submission" date="2019-03" db="EMBL/GenBank/DDBJ databases">
        <title>Genomic Encyclopedia of Type Strains, Phase IV (KMG-IV): sequencing the most valuable type-strain genomes for metagenomic binning, comparative biology and taxonomic classification.</title>
        <authorList>
            <person name="Goeker M."/>
        </authorList>
    </citation>
    <scope>NUCLEOTIDE SEQUENCE [LARGE SCALE GENOMIC DNA]</scope>
    <source>
        <strain evidence="1 2">DSM 24591</strain>
    </source>
</reference>
<dbReference type="GO" id="GO:0003723">
    <property type="term" value="F:RNA binding"/>
    <property type="evidence" value="ECO:0007669"/>
    <property type="project" value="InterPro"/>
</dbReference>
<sequence length="93" mass="10839">MHIISRRRLREFWAIHPGSTNALLHWHTTLAHAQAADFSVLKAVFNTVDWVSGYVVFDVGGNKYRIVADVVFRSQTVFIKHIFTHKEYDSWKP</sequence>
<dbReference type="InterPro" id="IPR018669">
    <property type="entry name" value="Toxin_HigB"/>
</dbReference>
<dbReference type="AlphaFoldDB" id="A0A4R3LT41"/>
<dbReference type="Pfam" id="PF09907">
    <property type="entry name" value="HigB_toxin"/>
    <property type="match status" value="1"/>
</dbReference>
<dbReference type="GO" id="GO:0110001">
    <property type="term" value="C:toxin-antitoxin complex"/>
    <property type="evidence" value="ECO:0007669"/>
    <property type="project" value="InterPro"/>
</dbReference>
<dbReference type="Proteomes" id="UP000295525">
    <property type="component" value="Unassembled WGS sequence"/>
</dbReference>
<dbReference type="EMBL" id="SMAJ01000014">
    <property type="protein sequence ID" value="TCT03733.1"/>
    <property type="molecule type" value="Genomic_DNA"/>
</dbReference>
<proteinExistence type="predicted"/>
<evidence type="ECO:0000313" key="2">
    <source>
        <dbReference type="Proteomes" id="UP000295525"/>
    </source>
</evidence>
<dbReference type="OrthoDB" id="9799912at2"/>
<organism evidence="1 2">
    <name type="scientific">Paralcaligenes ureilyticus</name>
    <dbReference type="NCBI Taxonomy" id="627131"/>
    <lineage>
        <taxon>Bacteria</taxon>
        <taxon>Pseudomonadati</taxon>
        <taxon>Pseudomonadota</taxon>
        <taxon>Betaproteobacteria</taxon>
        <taxon>Burkholderiales</taxon>
        <taxon>Alcaligenaceae</taxon>
        <taxon>Paralcaligenes</taxon>
    </lineage>
</organism>
<dbReference type="GO" id="GO:0004519">
    <property type="term" value="F:endonuclease activity"/>
    <property type="evidence" value="ECO:0007669"/>
    <property type="project" value="InterPro"/>
</dbReference>